<accession>A0A2K2DRM1</accession>
<dbReference type="Proteomes" id="UP000008810">
    <property type="component" value="Chromosome 1"/>
</dbReference>
<keyword evidence="3" id="KW-1185">Reference proteome</keyword>
<reference evidence="2" key="3">
    <citation type="submission" date="2018-08" db="UniProtKB">
        <authorList>
            <consortium name="EnsemblPlants"/>
        </authorList>
    </citation>
    <scope>IDENTIFICATION</scope>
    <source>
        <strain evidence="2">cv. Bd21</strain>
    </source>
</reference>
<dbReference type="ExpressionAtlas" id="A0A2K2DRM1">
    <property type="expression patterns" value="baseline"/>
</dbReference>
<evidence type="ECO:0000313" key="3">
    <source>
        <dbReference type="Proteomes" id="UP000008810"/>
    </source>
</evidence>
<dbReference type="Gramene" id="PNT76918">
    <property type="protein sequence ID" value="PNT76918"/>
    <property type="gene ID" value="BRADI_1g55577v3"/>
</dbReference>
<protein>
    <recommendedName>
        <fullName evidence="4">F-box domain-containing protein</fullName>
    </recommendedName>
</protein>
<reference evidence="1" key="2">
    <citation type="submission" date="2017-06" db="EMBL/GenBank/DDBJ databases">
        <title>WGS assembly of Brachypodium distachyon.</title>
        <authorList>
            <consortium name="The International Brachypodium Initiative"/>
            <person name="Lucas S."/>
            <person name="Harmon-Smith M."/>
            <person name="Lail K."/>
            <person name="Tice H."/>
            <person name="Grimwood J."/>
            <person name="Bruce D."/>
            <person name="Barry K."/>
            <person name="Shu S."/>
            <person name="Lindquist E."/>
            <person name="Wang M."/>
            <person name="Pitluck S."/>
            <person name="Vogel J.P."/>
            <person name="Garvin D.F."/>
            <person name="Mockler T.C."/>
            <person name="Schmutz J."/>
            <person name="Rokhsar D."/>
            <person name="Bevan M.W."/>
        </authorList>
    </citation>
    <scope>NUCLEOTIDE SEQUENCE</scope>
    <source>
        <strain evidence="1">Bd21</strain>
    </source>
</reference>
<dbReference type="EMBL" id="CM000880">
    <property type="protein sequence ID" value="PNT76918.1"/>
    <property type="molecule type" value="Genomic_DNA"/>
</dbReference>
<organism evidence="1">
    <name type="scientific">Brachypodium distachyon</name>
    <name type="common">Purple false brome</name>
    <name type="synonym">Trachynia distachya</name>
    <dbReference type="NCBI Taxonomy" id="15368"/>
    <lineage>
        <taxon>Eukaryota</taxon>
        <taxon>Viridiplantae</taxon>
        <taxon>Streptophyta</taxon>
        <taxon>Embryophyta</taxon>
        <taxon>Tracheophyta</taxon>
        <taxon>Spermatophyta</taxon>
        <taxon>Magnoliopsida</taxon>
        <taxon>Liliopsida</taxon>
        <taxon>Poales</taxon>
        <taxon>Poaceae</taxon>
        <taxon>BOP clade</taxon>
        <taxon>Pooideae</taxon>
        <taxon>Stipodae</taxon>
        <taxon>Brachypodieae</taxon>
        <taxon>Brachypodium</taxon>
    </lineage>
</organism>
<dbReference type="OrthoDB" id="673887at2759"/>
<evidence type="ECO:0000313" key="1">
    <source>
        <dbReference type="EMBL" id="PNT76918.1"/>
    </source>
</evidence>
<proteinExistence type="predicted"/>
<dbReference type="STRING" id="15368.A0A2K2DRM1"/>
<dbReference type="PANTHER" id="PTHR31264:SF19">
    <property type="entry name" value="F-BOX DOMAIN-CONTAINING PROTEIN"/>
    <property type="match status" value="1"/>
</dbReference>
<dbReference type="PANTHER" id="PTHR31264">
    <property type="entry name" value="OS07G0554500 PROTEIN-RELATED"/>
    <property type="match status" value="1"/>
</dbReference>
<gene>
    <name evidence="1" type="ORF">BRADI_1g55577v3</name>
</gene>
<evidence type="ECO:0008006" key="4">
    <source>
        <dbReference type="Google" id="ProtNLM"/>
    </source>
</evidence>
<dbReference type="InParanoid" id="A0A2K2DRM1"/>
<evidence type="ECO:0000313" key="2">
    <source>
        <dbReference type="EnsemblPlants" id="PNT76918"/>
    </source>
</evidence>
<dbReference type="AlphaFoldDB" id="A0A2K2DRM1"/>
<dbReference type="EnsemblPlants" id="PNT76918">
    <property type="protein sequence ID" value="PNT76918"/>
    <property type="gene ID" value="BRADI_1g55577v3"/>
</dbReference>
<sequence length="424" mass="47885">MAALATIPKEILEEIFVRLPIPASLASASFRGIIKGRAFRRRFRALHRPALLGLMDVVGFHPARPPHPSAPLAQALASSAADPSYFYSFVPSIAVQDRGLDLDADVPRWRPRDVRDGRVLLDWVSVKPRIILEKTYPEDGSDVSILIDNNFSLDDIDDHGARLKWAKRERCNAADFHLADLAAWPQERLSEFHPVLAPATGGEGEDESFRVICLTGYQTKLVLFVYHSTIRQWHTSAYPMLILSGTLSRFDCVRGCFYWTVPWAWQDGLVVLDTHTMRFSTVDLLTGYHLQLRDLPDTYHSVAGCAIVVGREGALEMFSLVCQHGSFDLHHTALQNNSQEWRLEKIIPLPGQYRDYSISTVGAAEGFLFFRGSQGYIFAEDVDCFSLDVKTYQITKVCSRMEQYYSKHAHPYFGFPPFLSDPTV</sequence>
<name>A0A2K2DRM1_BRADI</name>
<reference evidence="1 2" key="1">
    <citation type="journal article" date="2010" name="Nature">
        <title>Genome sequencing and analysis of the model grass Brachypodium distachyon.</title>
        <authorList>
            <consortium name="International Brachypodium Initiative"/>
        </authorList>
    </citation>
    <scope>NUCLEOTIDE SEQUENCE [LARGE SCALE GENOMIC DNA]</scope>
    <source>
        <strain evidence="1 2">Bd21</strain>
    </source>
</reference>